<evidence type="ECO:0000313" key="3">
    <source>
        <dbReference type="Proteomes" id="UP000507962"/>
    </source>
</evidence>
<name>A0A4U8YPX5_9BACT</name>
<keyword evidence="2" id="KW-0808">Transferase</keyword>
<dbReference type="AlphaFoldDB" id="A0A4U8YPX5"/>
<dbReference type="InterPro" id="IPR016181">
    <property type="entry name" value="Acyl_CoA_acyltransferase"/>
</dbReference>
<dbReference type="Pfam" id="PF13302">
    <property type="entry name" value="Acetyltransf_3"/>
    <property type="match status" value="1"/>
</dbReference>
<dbReference type="InterPro" id="IPR000182">
    <property type="entry name" value="GNAT_dom"/>
</dbReference>
<gene>
    <name evidence="2" type="ORF">MSL71_29560</name>
</gene>
<keyword evidence="3" id="KW-1185">Reference proteome</keyword>
<proteinExistence type="predicted"/>
<evidence type="ECO:0000313" key="2">
    <source>
        <dbReference type="EMBL" id="VFQ45299.1"/>
    </source>
</evidence>
<dbReference type="EMBL" id="CAADHO010000005">
    <property type="protein sequence ID" value="VFQ45299.1"/>
    <property type="molecule type" value="Genomic_DNA"/>
</dbReference>
<dbReference type="Gene3D" id="3.40.630.30">
    <property type="match status" value="1"/>
</dbReference>
<organism evidence="2 3">
    <name type="scientific">Desulfoluna butyratoxydans</name>
    <dbReference type="NCBI Taxonomy" id="231438"/>
    <lineage>
        <taxon>Bacteria</taxon>
        <taxon>Pseudomonadati</taxon>
        <taxon>Thermodesulfobacteriota</taxon>
        <taxon>Desulfobacteria</taxon>
        <taxon>Desulfobacterales</taxon>
        <taxon>Desulfolunaceae</taxon>
        <taxon>Desulfoluna</taxon>
    </lineage>
</organism>
<dbReference type="CDD" id="cd04301">
    <property type="entry name" value="NAT_SF"/>
    <property type="match status" value="1"/>
</dbReference>
<keyword evidence="2" id="KW-0012">Acyltransferase</keyword>
<dbReference type="PROSITE" id="PS51186">
    <property type="entry name" value="GNAT"/>
    <property type="match status" value="1"/>
</dbReference>
<protein>
    <submittedName>
        <fullName evidence="2">Acyl-coa n-acyltransferase</fullName>
    </submittedName>
</protein>
<dbReference type="GO" id="GO:0016747">
    <property type="term" value="F:acyltransferase activity, transferring groups other than amino-acyl groups"/>
    <property type="evidence" value="ECO:0007669"/>
    <property type="project" value="InterPro"/>
</dbReference>
<reference evidence="2 3" key="1">
    <citation type="submission" date="2019-03" db="EMBL/GenBank/DDBJ databases">
        <authorList>
            <person name="Nijsse B."/>
        </authorList>
    </citation>
    <scope>NUCLEOTIDE SEQUENCE [LARGE SCALE GENOMIC DNA]</scope>
    <source>
        <strain evidence="2">Desulfoluna butyratoxydans MSL71</strain>
    </source>
</reference>
<dbReference type="SUPFAM" id="SSF55729">
    <property type="entry name" value="Acyl-CoA N-acyltransferases (Nat)"/>
    <property type="match status" value="1"/>
</dbReference>
<accession>A0A4U8YPX5</accession>
<dbReference type="Proteomes" id="UP000507962">
    <property type="component" value="Unassembled WGS sequence"/>
</dbReference>
<feature type="domain" description="N-acetyltransferase" evidence="1">
    <location>
        <begin position="26"/>
        <end position="177"/>
    </location>
</feature>
<evidence type="ECO:0000259" key="1">
    <source>
        <dbReference type="PROSITE" id="PS51186"/>
    </source>
</evidence>
<sequence>MGINLIKRELYPVSGLCSDGFRTPRLAVSPFVPSDVAGMETGFDSSSVWRFSRGIDSAASAGEWLVSTLEDASQEAFTVRIRETGELAGFCVLLPFGKDRVEAGGWLASQFWRRGLGRELLDALTQHTSDPKGHCPLVADVDPENKAACSLLASAGFVACGGLWAHHSVSGGGAIAT</sequence>
<dbReference type="RefSeq" id="WP_180141703.1">
    <property type="nucleotide sequence ID" value="NZ_CAADHO010000005.1"/>
</dbReference>